<reference evidence="4" key="1">
    <citation type="submission" date="2020-04" db="EMBL/GenBank/DDBJ databases">
        <authorList>
            <person name="Alioto T."/>
            <person name="Alioto T."/>
            <person name="Gomez Garrido J."/>
        </authorList>
    </citation>
    <scope>NUCLEOTIDE SEQUENCE</scope>
    <source>
        <strain evidence="4">A484AB</strain>
    </source>
</reference>
<dbReference type="PANTHER" id="PTHR34615:SF1">
    <property type="entry name" value="PX DOMAIN-CONTAINING PROTEIN"/>
    <property type="match status" value="1"/>
</dbReference>
<dbReference type="GO" id="GO:0046872">
    <property type="term" value="F:metal ion binding"/>
    <property type="evidence" value="ECO:0007669"/>
    <property type="project" value="UniProtKB-KW"/>
</dbReference>
<evidence type="ECO:0000313" key="4">
    <source>
        <dbReference type="EMBL" id="CAB4013096.1"/>
    </source>
</evidence>
<dbReference type="OrthoDB" id="5956446at2759"/>
<dbReference type="InterPro" id="IPR027806">
    <property type="entry name" value="HARBI1_dom"/>
</dbReference>
<name>A0A7D9INX8_PARCT</name>
<evidence type="ECO:0000313" key="5">
    <source>
        <dbReference type="Proteomes" id="UP001152795"/>
    </source>
</evidence>
<accession>A0A7D9INX8</accession>
<dbReference type="Proteomes" id="UP001152795">
    <property type="component" value="Unassembled WGS sequence"/>
</dbReference>
<sequence length="338" mass="38698">MAGARRRNFDQILNYMMYTSDSDDSSSSDSDDDIDLLFFETCFATTRELGTRINLQDISEDDCEKMFRFEKYDIPRLRDALKIPDRYTCCQGTVVGGLEALLIMLRRLILDDIYERFNYLLTSIDLVWLGPDLFSRVIHAKGAPLDQCWEFIDGTPRPIARPIRNQKIMYSGHKRIHCLKFQSVQAPNGLIANMFGPIEGSRHDAFMLGVSGLQEKLRQLTKPDGEPYVIYGDPAYGLSYNILAPYRGNNLSDAQKVFNRDMSRVRVNVEWGFGKISQIFAYLDFKTNLKVLLQPIGIYYLIGALLTNCHTCLYGSLTSSFFNLEPPVLETYLSNYIN</sequence>
<gene>
    <name evidence="4" type="ORF">PACLA_8A076129</name>
</gene>
<protein>
    <recommendedName>
        <fullName evidence="3">DDE Tnp4 domain-containing protein</fullName>
    </recommendedName>
</protein>
<dbReference type="EMBL" id="CACRXK020007753">
    <property type="protein sequence ID" value="CAB4013096.1"/>
    <property type="molecule type" value="Genomic_DNA"/>
</dbReference>
<dbReference type="PANTHER" id="PTHR34615">
    <property type="entry name" value="PX DOMAIN-CONTAINING PROTEIN"/>
    <property type="match status" value="1"/>
</dbReference>
<evidence type="ECO:0000256" key="2">
    <source>
        <dbReference type="ARBA" id="ARBA00022723"/>
    </source>
</evidence>
<evidence type="ECO:0000259" key="3">
    <source>
        <dbReference type="Pfam" id="PF13359"/>
    </source>
</evidence>
<comment type="caution">
    <text evidence="4">The sequence shown here is derived from an EMBL/GenBank/DDBJ whole genome shotgun (WGS) entry which is preliminary data.</text>
</comment>
<proteinExistence type="predicted"/>
<dbReference type="AlphaFoldDB" id="A0A7D9INX8"/>
<organism evidence="4 5">
    <name type="scientific">Paramuricea clavata</name>
    <name type="common">Red gorgonian</name>
    <name type="synonym">Violescent sea-whip</name>
    <dbReference type="NCBI Taxonomy" id="317549"/>
    <lineage>
        <taxon>Eukaryota</taxon>
        <taxon>Metazoa</taxon>
        <taxon>Cnidaria</taxon>
        <taxon>Anthozoa</taxon>
        <taxon>Octocorallia</taxon>
        <taxon>Malacalcyonacea</taxon>
        <taxon>Plexauridae</taxon>
        <taxon>Paramuricea</taxon>
    </lineage>
</organism>
<evidence type="ECO:0000256" key="1">
    <source>
        <dbReference type="ARBA" id="ARBA00001968"/>
    </source>
</evidence>
<keyword evidence="2" id="KW-0479">Metal-binding</keyword>
<comment type="cofactor">
    <cofactor evidence="1">
        <name>a divalent metal cation</name>
        <dbReference type="ChEBI" id="CHEBI:60240"/>
    </cofactor>
</comment>
<dbReference type="Pfam" id="PF13359">
    <property type="entry name" value="DDE_Tnp_4"/>
    <property type="match status" value="1"/>
</dbReference>
<feature type="domain" description="DDE Tnp4" evidence="3">
    <location>
        <begin position="152"/>
        <end position="297"/>
    </location>
</feature>
<keyword evidence="5" id="KW-1185">Reference proteome</keyword>